<keyword evidence="5" id="KW-0539">Nucleus</keyword>
<gene>
    <name evidence="8" type="ORF">HKI87_16g82660</name>
</gene>
<dbReference type="InterPro" id="IPR050913">
    <property type="entry name" value="AP2/ERF_ERF"/>
</dbReference>
<dbReference type="SUPFAM" id="SSF54171">
    <property type="entry name" value="DNA-binding domain"/>
    <property type="match status" value="1"/>
</dbReference>
<evidence type="ECO:0000256" key="4">
    <source>
        <dbReference type="ARBA" id="ARBA00023163"/>
    </source>
</evidence>
<organism evidence="8 9">
    <name type="scientific">Chloropicon roscoffensis</name>
    <dbReference type="NCBI Taxonomy" id="1461544"/>
    <lineage>
        <taxon>Eukaryota</taxon>
        <taxon>Viridiplantae</taxon>
        <taxon>Chlorophyta</taxon>
        <taxon>Chloropicophyceae</taxon>
        <taxon>Chloropicales</taxon>
        <taxon>Chloropicaceae</taxon>
        <taxon>Chloropicon</taxon>
    </lineage>
</organism>
<proteinExistence type="predicted"/>
<dbReference type="Gene3D" id="3.30.730.10">
    <property type="entry name" value="AP2/ERF domain"/>
    <property type="match status" value="1"/>
</dbReference>
<evidence type="ECO:0000256" key="2">
    <source>
        <dbReference type="ARBA" id="ARBA00023015"/>
    </source>
</evidence>
<keyword evidence="3" id="KW-0238">DNA-binding</keyword>
<evidence type="ECO:0000256" key="3">
    <source>
        <dbReference type="ARBA" id="ARBA00023125"/>
    </source>
</evidence>
<sequence length="479" mass="54117">MGRTPKRSPVLTRGAPRPRLPIGVRRKGPGRWEARRGAHRYSLGTYDTAEEAARASDRAAIHFYGDAADTNFGREQYTHDPVLTQLKGLSKEQFVVRLRGVAPGRRVHKIETQRKSKADKKTSSMLVNRDCTSPSAVRIPGEGSWAWPVDRILRRLGKHKTQSLPTTAEAPTDVEESVAILRDVTQSTDSDLHTVSNVLKFWSWWLSADQAREDEVVRLKADCGLFRRLNATGSASWECLYTSHPEFRLLCDAAGVDKIVARGTGGSTPLTVGEVLRAVHYELLRVGGYPSTGPEASRPKCVYGAMGLLHEKLSRRPTLHECRTEAERVMASGLPVHAFFKLLYERRNFADERANVIPAGYTLDLTFYRQNGEAFEDSGVQGVKSLRWEDTRKAHWETRPVTSAIKNFYETRFQRPCTWRSLYDCFYNFARYEKAQLFWGHGFKFCLRDQCGNAVKLSELDVPAFKGLKLDEAAFGRMT</sequence>
<protein>
    <submittedName>
        <fullName evidence="8">AP2-like ethylene-responsive transcription factor</fullName>
    </submittedName>
</protein>
<evidence type="ECO:0000259" key="7">
    <source>
        <dbReference type="PROSITE" id="PS51032"/>
    </source>
</evidence>
<comment type="subcellular location">
    <subcellularLocation>
        <location evidence="1">Nucleus</location>
    </subcellularLocation>
</comment>
<evidence type="ECO:0000313" key="8">
    <source>
        <dbReference type="EMBL" id="WZN66696.1"/>
    </source>
</evidence>
<dbReference type="PROSITE" id="PS51032">
    <property type="entry name" value="AP2_ERF"/>
    <property type="match status" value="1"/>
</dbReference>
<evidence type="ECO:0000256" key="1">
    <source>
        <dbReference type="ARBA" id="ARBA00004123"/>
    </source>
</evidence>
<dbReference type="GO" id="GO:0003700">
    <property type="term" value="F:DNA-binding transcription factor activity"/>
    <property type="evidence" value="ECO:0007669"/>
    <property type="project" value="InterPro"/>
</dbReference>
<dbReference type="SMART" id="SM00380">
    <property type="entry name" value="AP2"/>
    <property type="match status" value="1"/>
</dbReference>
<dbReference type="InterPro" id="IPR001471">
    <property type="entry name" value="AP2/ERF_dom"/>
</dbReference>
<evidence type="ECO:0000256" key="5">
    <source>
        <dbReference type="ARBA" id="ARBA00023242"/>
    </source>
</evidence>
<dbReference type="GO" id="GO:0005634">
    <property type="term" value="C:nucleus"/>
    <property type="evidence" value="ECO:0007669"/>
    <property type="project" value="UniProtKB-SubCell"/>
</dbReference>
<dbReference type="GO" id="GO:0003677">
    <property type="term" value="F:DNA binding"/>
    <property type="evidence" value="ECO:0007669"/>
    <property type="project" value="UniProtKB-KW"/>
</dbReference>
<dbReference type="EMBL" id="CP151516">
    <property type="protein sequence ID" value="WZN66696.1"/>
    <property type="molecule type" value="Genomic_DNA"/>
</dbReference>
<dbReference type="InterPro" id="IPR036955">
    <property type="entry name" value="AP2/ERF_dom_sf"/>
</dbReference>
<dbReference type="PANTHER" id="PTHR31194">
    <property type="entry name" value="SHN SHINE , DNA BINDING / TRANSCRIPTION FACTOR"/>
    <property type="match status" value="1"/>
</dbReference>
<dbReference type="InterPro" id="IPR016177">
    <property type="entry name" value="DNA-bd_dom_sf"/>
</dbReference>
<dbReference type="CDD" id="cd00018">
    <property type="entry name" value="AP2"/>
    <property type="match status" value="1"/>
</dbReference>
<accession>A0AAX4PLC0</accession>
<evidence type="ECO:0000313" key="9">
    <source>
        <dbReference type="Proteomes" id="UP001472866"/>
    </source>
</evidence>
<keyword evidence="2" id="KW-0805">Transcription regulation</keyword>
<evidence type="ECO:0000256" key="6">
    <source>
        <dbReference type="SAM" id="MobiDB-lite"/>
    </source>
</evidence>
<keyword evidence="9" id="KW-1185">Reference proteome</keyword>
<keyword evidence="4" id="KW-0804">Transcription</keyword>
<feature type="domain" description="AP2/ERF" evidence="7">
    <location>
        <begin position="20"/>
        <end position="73"/>
    </location>
</feature>
<feature type="region of interest" description="Disordered" evidence="6">
    <location>
        <begin position="1"/>
        <end position="29"/>
    </location>
</feature>
<reference evidence="8 9" key="1">
    <citation type="submission" date="2024-03" db="EMBL/GenBank/DDBJ databases">
        <title>Complete genome sequence of the green alga Chloropicon roscoffensis RCC1871.</title>
        <authorList>
            <person name="Lemieux C."/>
            <person name="Pombert J.-F."/>
            <person name="Otis C."/>
            <person name="Turmel M."/>
        </authorList>
    </citation>
    <scope>NUCLEOTIDE SEQUENCE [LARGE SCALE GENOMIC DNA]</scope>
    <source>
        <strain evidence="8 9">RCC1871</strain>
    </source>
</reference>
<name>A0AAX4PLC0_9CHLO</name>
<dbReference type="Proteomes" id="UP001472866">
    <property type="component" value="Chromosome 16"/>
</dbReference>
<dbReference type="AlphaFoldDB" id="A0AAX4PLC0"/>
<dbReference type="PANTHER" id="PTHR31194:SF189">
    <property type="entry name" value="AP2_ERF DOMAIN-CONTAINING PROTEIN"/>
    <property type="match status" value="1"/>
</dbReference>